<dbReference type="GO" id="GO:0006415">
    <property type="term" value="P:translational termination"/>
    <property type="evidence" value="ECO:0007669"/>
    <property type="project" value="InterPro"/>
</dbReference>
<name>A0A2M6WE44_9BACT</name>
<evidence type="ECO:0000313" key="2">
    <source>
        <dbReference type="EMBL" id="PIT91046.1"/>
    </source>
</evidence>
<proteinExistence type="predicted"/>
<dbReference type="PANTHER" id="PTHR43116:SF3">
    <property type="entry name" value="CLASS I PEPTIDE CHAIN RELEASE FACTOR"/>
    <property type="match status" value="1"/>
</dbReference>
<sequence>MAEKEEIQRKITEIETAMSAPDFWSDSSSAQAKVREYEELKAELEGVGKYDKLDAIITIFSGAGGDDAEDFTGILFRMYQKFAAHQGWSLSILDSNQNEIGGFRNITFEVGGRASAGGVYGTLKNESGVHRLVRISPFNAQKKRHTSFSMVEVVPKLPNVKDVDLNEDDLEVQFAKSGGPGGQNVNKRET</sequence>
<feature type="domain" description="Peptide chain release factor" evidence="1">
    <location>
        <begin position="15"/>
        <end position="126"/>
    </location>
</feature>
<dbReference type="InterPro" id="IPR005139">
    <property type="entry name" value="PCRF"/>
</dbReference>
<accession>A0A2M6WE44</accession>
<dbReference type="EMBL" id="PFBJ01000013">
    <property type="protein sequence ID" value="PIT91046.1"/>
    <property type="molecule type" value="Genomic_DNA"/>
</dbReference>
<dbReference type="Gene3D" id="3.30.70.1660">
    <property type="match status" value="1"/>
</dbReference>
<dbReference type="AlphaFoldDB" id="A0A2M6WE44"/>
<evidence type="ECO:0000259" key="1">
    <source>
        <dbReference type="SMART" id="SM00937"/>
    </source>
</evidence>
<gene>
    <name evidence="2" type="ORF">COU17_02665</name>
</gene>
<comment type="caution">
    <text evidence="2">The sequence shown here is derived from an EMBL/GenBank/DDBJ whole genome shotgun (WGS) entry which is preliminary data.</text>
</comment>
<dbReference type="Gene3D" id="3.30.160.20">
    <property type="match status" value="1"/>
</dbReference>
<evidence type="ECO:0000313" key="3">
    <source>
        <dbReference type="Proteomes" id="UP000228809"/>
    </source>
</evidence>
<reference evidence="3" key="1">
    <citation type="submission" date="2017-09" db="EMBL/GenBank/DDBJ databases">
        <title>Depth-based differentiation of microbial function through sediment-hosted aquifers and enrichment of novel symbionts in the deep terrestrial subsurface.</title>
        <authorList>
            <person name="Probst A.J."/>
            <person name="Ladd B."/>
            <person name="Jarett J.K."/>
            <person name="Geller-Mcgrath D.E."/>
            <person name="Sieber C.M.K."/>
            <person name="Emerson J.B."/>
            <person name="Anantharaman K."/>
            <person name="Thomas B.C."/>
            <person name="Malmstrom R."/>
            <person name="Stieglmeier M."/>
            <person name="Klingl A."/>
            <person name="Woyke T."/>
            <person name="Ryan C.M."/>
            <person name="Banfield J.F."/>
        </authorList>
    </citation>
    <scope>NUCLEOTIDE SEQUENCE [LARGE SCALE GENOMIC DNA]</scope>
</reference>
<feature type="non-terminal residue" evidence="2">
    <location>
        <position position="190"/>
    </location>
</feature>
<protein>
    <submittedName>
        <fullName evidence="2">Peptide chain release factor 2</fullName>
    </submittedName>
</protein>
<dbReference type="PANTHER" id="PTHR43116">
    <property type="entry name" value="PEPTIDE CHAIN RELEASE FACTOR 2"/>
    <property type="match status" value="1"/>
</dbReference>
<dbReference type="InterPro" id="IPR045853">
    <property type="entry name" value="Pep_chain_release_fac_I_sf"/>
</dbReference>
<dbReference type="SUPFAM" id="SSF75620">
    <property type="entry name" value="Release factor"/>
    <property type="match status" value="1"/>
</dbReference>
<dbReference type="Pfam" id="PF03462">
    <property type="entry name" value="PCRF"/>
    <property type="match status" value="1"/>
</dbReference>
<dbReference type="Proteomes" id="UP000228809">
    <property type="component" value="Unassembled WGS sequence"/>
</dbReference>
<dbReference type="SMART" id="SM00937">
    <property type="entry name" value="PCRF"/>
    <property type="match status" value="1"/>
</dbReference>
<organism evidence="2 3">
    <name type="scientific">Candidatus Kaiserbacteria bacterium CG10_big_fil_rev_8_21_14_0_10_49_17</name>
    <dbReference type="NCBI Taxonomy" id="1974609"/>
    <lineage>
        <taxon>Bacteria</taxon>
        <taxon>Candidatus Kaiseribacteriota</taxon>
    </lineage>
</organism>